<gene>
    <name evidence="6" type="ORF">PITCH_A2030145</name>
</gene>
<dbReference type="Gene3D" id="3.40.190.10">
    <property type="entry name" value="Periplasmic binding protein-like II"/>
    <property type="match status" value="2"/>
</dbReference>
<dbReference type="InterPro" id="IPR044084">
    <property type="entry name" value="AvModA-like_subst-bd"/>
</dbReference>
<dbReference type="GO" id="GO:0030973">
    <property type="term" value="F:molybdate ion binding"/>
    <property type="evidence" value="ECO:0007669"/>
    <property type="project" value="InterPro"/>
</dbReference>
<proteinExistence type="inferred from homology"/>
<evidence type="ECO:0000313" key="6">
    <source>
        <dbReference type="EMBL" id="SPD74001.1"/>
    </source>
</evidence>
<dbReference type="PANTHER" id="PTHR30632">
    <property type="entry name" value="MOLYBDATE-BINDING PERIPLASMIC PROTEIN"/>
    <property type="match status" value="1"/>
</dbReference>
<dbReference type="SUPFAM" id="SSF53850">
    <property type="entry name" value="Periplasmic binding protein-like II"/>
    <property type="match status" value="1"/>
</dbReference>
<dbReference type="GO" id="GO:0015689">
    <property type="term" value="P:molybdate ion transport"/>
    <property type="evidence" value="ECO:0007669"/>
    <property type="project" value="InterPro"/>
</dbReference>
<dbReference type="CDD" id="cd13539">
    <property type="entry name" value="PBP2_AvModA"/>
    <property type="match status" value="1"/>
</dbReference>
<dbReference type="InterPro" id="IPR005950">
    <property type="entry name" value="ModA"/>
</dbReference>
<dbReference type="Pfam" id="PF13531">
    <property type="entry name" value="SBP_bac_11"/>
    <property type="match status" value="1"/>
</dbReference>
<reference evidence="6" key="1">
    <citation type="submission" date="2018-01" db="EMBL/GenBank/DDBJ databases">
        <authorList>
            <person name="Regsiter A."/>
            <person name="William W."/>
        </authorList>
    </citation>
    <scope>NUCLEOTIDE SEQUENCE</scope>
    <source>
        <strain evidence="6">TRIP AH-1</strain>
    </source>
</reference>
<dbReference type="NCBIfam" id="TIGR01256">
    <property type="entry name" value="modA"/>
    <property type="match status" value="1"/>
</dbReference>
<dbReference type="InterPro" id="IPR050682">
    <property type="entry name" value="ModA/WtpA"/>
</dbReference>
<feature type="binding site" evidence="4">
    <location>
        <position position="173"/>
    </location>
    <ligand>
        <name>molybdate</name>
        <dbReference type="ChEBI" id="CHEBI:36264"/>
    </ligand>
</feature>
<sequence length="252" mass="27697">MSKRINKLNIIYLLLACCFLLRTLCFAEEQLTVGVAANFMLPFHEIAARYEKEFKVRINATFTSTGNLYAQIKNGAPYDLLLTADEATPRRLLEEGLAAEPFIYARGKAVLWTANRQICASQDWQKALKMPEIKKISIAKPETAPYGAASVTALRAVGMEDLVKDRLVFAQDVAQSFQYAHTESVDAAFCALSSALSEEGKKGCYFEVDQAPLIVQAGCVIKGSKSKGVAEDFAGFVCSPTSQAIIHKYGYQ</sequence>
<dbReference type="EMBL" id="OJIN01000117">
    <property type="protein sequence ID" value="SPD74001.1"/>
    <property type="molecule type" value="Genomic_DNA"/>
</dbReference>
<evidence type="ECO:0000256" key="1">
    <source>
        <dbReference type="ARBA" id="ARBA00009175"/>
    </source>
</evidence>
<evidence type="ECO:0000256" key="5">
    <source>
        <dbReference type="SAM" id="SignalP"/>
    </source>
</evidence>
<evidence type="ECO:0000256" key="2">
    <source>
        <dbReference type="ARBA" id="ARBA00022723"/>
    </source>
</evidence>
<feature type="signal peptide" evidence="5">
    <location>
        <begin position="1"/>
        <end position="27"/>
    </location>
</feature>
<keyword evidence="4" id="KW-0500">Molybdenum</keyword>
<protein>
    <submittedName>
        <fullName evidence="6">Molybdenum ABC transporter, periplasmic molybdate-binding protein</fullName>
    </submittedName>
</protein>
<dbReference type="PIRSF" id="PIRSF004846">
    <property type="entry name" value="ModA"/>
    <property type="match status" value="1"/>
</dbReference>
<evidence type="ECO:0000256" key="4">
    <source>
        <dbReference type="PIRSR" id="PIRSR004846-1"/>
    </source>
</evidence>
<organism evidence="6">
    <name type="scientific">uncultured Desulfobacterium sp</name>
    <dbReference type="NCBI Taxonomy" id="201089"/>
    <lineage>
        <taxon>Bacteria</taxon>
        <taxon>Pseudomonadati</taxon>
        <taxon>Thermodesulfobacteriota</taxon>
        <taxon>Desulfobacteria</taxon>
        <taxon>Desulfobacterales</taxon>
        <taxon>Desulfobacteriaceae</taxon>
        <taxon>Desulfobacterium</taxon>
        <taxon>environmental samples</taxon>
    </lineage>
</organism>
<keyword evidence="3 5" id="KW-0732">Signal</keyword>
<dbReference type="AlphaFoldDB" id="A0A445MXC3"/>
<evidence type="ECO:0000256" key="3">
    <source>
        <dbReference type="ARBA" id="ARBA00022729"/>
    </source>
</evidence>
<feature type="chain" id="PRO_5019078037" evidence="5">
    <location>
        <begin position="28"/>
        <end position="252"/>
    </location>
</feature>
<comment type="similarity">
    <text evidence="1">Belongs to the bacterial solute-binding protein ModA family.</text>
</comment>
<keyword evidence="2 4" id="KW-0479">Metal-binding</keyword>
<dbReference type="GO" id="GO:0046872">
    <property type="term" value="F:metal ion binding"/>
    <property type="evidence" value="ECO:0007669"/>
    <property type="project" value="UniProtKB-KW"/>
</dbReference>
<name>A0A445MXC3_9BACT</name>
<dbReference type="PANTHER" id="PTHR30632:SF14">
    <property type="entry name" value="TUNGSTATE_MOLYBDATE_CHROMATE-BINDING PROTEIN MODA"/>
    <property type="match status" value="1"/>
</dbReference>
<feature type="binding site" evidence="4">
    <location>
        <position position="65"/>
    </location>
    <ligand>
        <name>molybdate</name>
        <dbReference type="ChEBI" id="CHEBI:36264"/>
    </ligand>
</feature>
<accession>A0A445MXC3</accession>